<evidence type="ECO:0000256" key="7">
    <source>
        <dbReference type="ARBA" id="ARBA00023136"/>
    </source>
</evidence>
<dbReference type="EMBL" id="LKMD01000102">
    <property type="protein sequence ID" value="PIA97934.1"/>
    <property type="molecule type" value="Genomic_DNA"/>
</dbReference>
<dbReference type="Proteomes" id="UP000230605">
    <property type="component" value="Chromosome 2"/>
</dbReference>
<feature type="compositionally biased region" description="Polar residues" evidence="8">
    <location>
        <begin position="333"/>
        <end position="345"/>
    </location>
</feature>
<evidence type="ECO:0000256" key="3">
    <source>
        <dbReference type="ARBA" id="ARBA00022723"/>
    </source>
</evidence>
<dbReference type="GO" id="GO:0016020">
    <property type="term" value="C:membrane"/>
    <property type="evidence" value="ECO:0007669"/>
    <property type="project" value="UniProtKB-SubCell"/>
</dbReference>
<dbReference type="OrthoDB" id="5817083at2759"/>
<dbReference type="Gene3D" id="3.30.40.10">
    <property type="entry name" value="Zinc/RING finger domain, C3HC4 (zinc finger)"/>
    <property type="match status" value="1"/>
</dbReference>
<dbReference type="AlphaFoldDB" id="A0A2G5HZG3"/>
<evidence type="ECO:0000313" key="11">
    <source>
        <dbReference type="EMBL" id="WPA98643.1"/>
    </source>
</evidence>
<dbReference type="InterPro" id="IPR013083">
    <property type="entry name" value="Znf_RING/FYVE/PHD"/>
</dbReference>
<proteinExistence type="predicted"/>
<dbReference type="SMART" id="SM00744">
    <property type="entry name" value="RINGv"/>
    <property type="match status" value="1"/>
</dbReference>
<feature type="region of interest" description="Disordered" evidence="8">
    <location>
        <begin position="1"/>
        <end position="70"/>
    </location>
</feature>
<keyword evidence="13" id="KW-1185">Reference proteome</keyword>
<dbReference type="Pfam" id="PF12906">
    <property type="entry name" value="RINGv"/>
    <property type="match status" value="1"/>
</dbReference>
<keyword evidence="5" id="KW-0862">Zinc</keyword>
<sequence>MASLPARQSSRPRRASPSEQSQASTTQPQESPAQVRSQSEDSQTIFVNKPAEEEAELEQEKSLPAETAAGQDEDEVMRCWICMSDSTEDGPDTSPWRDPCPCALVAHEECLLDWIADIESPKNAHNRSRSGKIECPQCKAEIKLSRPRDYIVDAMRGLERMTDRAVIPVSGLALSSAMVHISQYVGVHTIYAIFGADDGNRLLEPLWRWATQPSVEVYASEPEKVWEILSTLFLDRLKHWRLIVGLPLITPVLVLSRTSLADSVLPVLPIVFFASQAHSPSDALDFASWPPSASFAFAVLPYVRSLYNAYYKRVWAEKEKQWLEAVKPRVSQQNEQDAAANNGQNPAEAEGDGNVFEVRIEQEVWEDDWEQEDQRLVQQAADRQPAAHNEAQQPGLQIEQNNDEDANAPQQAAGEVPQQAQAPQRDLPQEGGFPRGENDAAPAPVVPRDRLEDFARRRQEAQGQHNNAGNVQNVERRLSLSLTGMAETFLGALFFPTIAGLAGEALKLVLPHRWVTPPPMRIFRETWAAGFWQRKWARSLVGGCLFVVCKDFLRLYVCWRAAQLHKDRRVLDVDRRKGRGSFRP</sequence>
<feature type="region of interest" description="Disordered" evidence="8">
    <location>
        <begin position="404"/>
        <end position="446"/>
    </location>
</feature>
<keyword evidence="7" id="KW-0472">Membrane</keyword>
<evidence type="ECO:0000313" key="13">
    <source>
        <dbReference type="Proteomes" id="UP001302367"/>
    </source>
</evidence>
<dbReference type="EMBL" id="CP134185">
    <property type="protein sequence ID" value="WPA98643.1"/>
    <property type="molecule type" value="Genomic_DNA"/>
</dbReference>
<keyword evidence="6" id="KW-1133">Transmembrane helix</keyword>
<keyword evidence="4" id="KW-0863">Zinc-finger</keyword>
<feature type="region of interest" description="Disordered" evidence="8">
    <location>
        <begin position="373"/>
        <end position="392"/>
    </location>
</feature>
<keyword evidence="3" id="KW-0479">Metal-binding</keyword>
<feature type="region of interest" description="Disordered" evidence="8">
    <location>
        <begin position="333"/>
        <end position="353"/>
    </location>
</feature>
<keyword evidence="2" id="KW-0812">Transmembrane</keyword>
<feature type="compositionally biased region" description="Polar residues" evidence="8">
    <location>
        <begin position="23"/>
        <end position="46"/>
    </location>
</feature>
<comment type="subcellular location">
    <subcellularLocation>
        <location evidence="1">Membrane</location>
        <topology evidence="1">Multi-pass membrane protein</topology>
    </subcellularLocation>
</comment>
<dbReference type="SUPFAM" id="SSF57850">
    <property type="entry name" value="RING/U-box"/>
    <property type="match status" value="1"/>
</dbReference>
<reference evidence="11 13" key="2">
    <citation type="submission" date="2023-09" db="EMBL/GenBank/DDBJ databases">
        <title>Complete-Gapless Cercospora beticola genome.</title>
        <authorList>
            <person name="Wyatt N.A."/>
            <person name="Spanner R.E."/>
            <person name="Bolton M.D."/>
        </authorList>
    </citation>
    <scope>NUCLEOTIDE SEQUENCE [LARGE SCALE GENOMIC DNA]</scope>
    <source>
        <strain evidence="11">Cb09-40</strain>
    </source>
</reference>
<dbReference type="PANTHER" id="PTHR46283">
    <property type="entry name" value="E3 UBIQUITIN-PROTEIN LIGASE MARCH5"/>
    <property type="match status" value="1"/>
</dbReference>
<dbReference type="PROSITE" id="PS51292">
    <property type="entry name" value="ZF_RING_CH"/>
    <property type="match status" value="1"/>
</dbReference>
<evidence type="ECO:0000256" key="6">
    <source>
        <dbReference type="ARBA" id="ARBA00022989"/>
    </source>
</evidence>
<evidence type="ECO:0000256" key="2">
    <source>
        <dbReference type="ARBA" id="ARBA00022692"/>
    </source>
</evidence>
<organism evidence="10 12">
    <name type="scientific">Cercospora beticola</name>
    <name type="common">Sugarbeet leaf spot fungus</name>
    <dbReference type="NCBI Taxonomy" id="122368"/>
    <lineage>
        <taxon>Eukaryota</taxon>
        <taxon>Fungi</taxon>
        <taxon>Dikarya</taxon>
        <taxon>Ascomycota</taxon>
        <taxon>Pezizomycotina</taxon>
        <taxon>Dothideomycetes</taxon>
        <taxon>Dothideomycetidae</taxon>
        <taxon>Mycosphaerellales</taxon>
        <taxon>Mycosphaerellaceae</taxon>
        <taxon>Cercospora</taxon>
    </lineage>
</organism>
<evidence type="ECO:0000256" key="4">
    <source>
        <dbReference type="ARBA" id="ARBA00022771"/>
    </source>
</evidence>
<accession>A0A2G5HZG3</accession>
<reference evidence="10 12" key="1">
    <citation type="submission" date="2015-10" db="EMBL/GenBank/DDBJ databases">
        <title>The cercosporin biosynthetic gene cluster was horizontally transferred to several fungal lineages and shown to be expanded in Cercospora beticola based on microsynteny with recipient genomes.</title>
        <authorList>
            <person name="De Jonge R."/>
            <person name="Ebert M.K."/>
            <person name="Suttle J.C."/>
            <person name="Jurick Ii W.M."/>
            <person name="Secor G.A."/>
            <person name="Thomma B.P."/>
            <person name="Van De Peer Y."/>
            <person name="Bolton M.D."/>
        </authorList>
    </citation>
    <scope>NUCLEOTIDE SEQUENCE [LARGE SCALE GENOMIC DNA]</scope>
    <source>
        <strain evidence="10 12">09-40</strain>
    </source>
</reference>
<feature type="domain" description="RING-CH-type" evidence="9">
    <location>
        <begin position="71"/>
        <end position="145"/>
    </location>
</feature>
<evidence type="ECO:0000256" key="8">
    <source>
        <dbReference type="SAM" id="MobiDB-lite"/>
    </source>
</evidence>
<evidence type="ECO:0000256" key="1">
    <source>
        <dbReference type="ARBA" id="ARBA00004141"/>
    </source>
</evidence>
<evidence type="ECO:0000313" key="10">
    <source>
        <dbReference type="EMBL" id="PIA97934.1"/>
    </source>
</evidence>
<evidence type="ECO:0000313" key="12">
    <source>
        <dbReference type="Proteomes" id="UP000230605"/>
    </source>
</evidence>
<protein>
    <recommendedName>
        <fullName evidence="9">RING-CH-type domain-containing protein</fullName>
    </recommendedName>
</protein>
<dbReference type="GO" id="GO:0008270">
    <property type="term" value="F:zinc ion binding"/>
    <property type="evidence" value="ECO:0007669"/>
    <property type="project" value="UniProtKB-KW"/>
</dbReference>
<evidence type="ECO:0000256" key="5">
    <source>
        <dbReference type="ARBA" id="ARBA00022833"/>
    </source>
</evidence>
<name>A0A2G5HZG3_CERBT</name>
<evidence type="ECO:0000259" key="9">
    <source>
        <dbReference type="PROSITE" id="PS51292"/>
    </source>
</evidence>
<gene>
    <name evidence="10" type="ORF">CB0940_06031</name>
    <name evidence="11" type="ORF">RHO25_003256</name>
</gene>
<dbReference type="Proteomes" id="UP001302367">
    <property type="component" value="Chromosome 2"/>
</dbReference>
<dbReference type="InterPro" id="IPR011016">
    <property type="entry name" value="Znf_RING-CH"/>
</dbReference>
<feature type="compositionally biased region" description="Low complexity" evidence="8">
    <location>
        <begin position="1"/>
        <end position="22"/>
    </location>
</feature>